<sequence>MKLRRGFDPDSSLWDLIADHLRNDREARDWSQEAVGEVIDRTRSLVSRVESGHTRLQARHAAKIDAAWNTGGLYGRLVKFAKSGHDPQWFKAHEEFEAKADEVRIWETSWMPGLFQTPEYARAVFECYGLGAIDELVEVRMRRQALLSRDPWPLIWAYVYQDVIESPVGGPEVMRAQLARLLELADQPNITIRVLPRSVGATVGRDGAFMLMATAKEEQAFTEASAGGRLTEDSADVSSLRVKFARIGDHALPVDASLRLIRETMEMFQ</sequence>
<dbReference type="InterPro" id="IPR001387">
    <property type="entry name" value="Cro/C1-type_HTH"/>
</dbReference>
<dbReference type="RefSeq" id="WP_103565454.1">
    <property type="nucleotide sequence ID" value="NZ_MTBP01000004.1"/>
</dbReference>
<proteinExistence type="predicted"/>
<protein>
    <recommendedName>
        <fullName evidence="1">HTH cro/C1-type domain-containing protein</fullName>
    </recommendedName>
</protein>
<feature type="domain" description="HTH cro/C1-type" evidence="1">
    <location>
        <begin position="21"/>
        <end position="64"/>
    </location>
</feature>
<organism evidence="2 3">
    <name type="scientific">Actinomadura rubteroloni</name>
    <dbReference type="NCBI Taxonomy" id="1926885"/>
    <lineage>
        <taxon>Bacteria</taxon>
        <taxon>Bacillati</taxon>
        <taxon>Actinomycetota</taxon>
        <taxon>Actinomycetes</taxon>
        <taxon>Streptosporangiales</taxon>
        <taxon>Thermomonosporaceae</taxon>
        <taxon>Actinomadura</taxon>
    </lineage>
</organism>
<dbReference type="SUPFAM" id="SSF47413">
    <property type="entry name" value="lambda repressor-like DNA-binding domains"/>
    <property type="match status" value="1"/>
</dbReference>
<dbReference type="InterPro" id="IPR043917">
    <property type="entry name" value="DUF5753"/>
</dbReference>
<dbReference type="CDD" id="cd00093">
    <property type="entry name" value="HTH_XRE"/>
    <property type="match status" value="1"/>
</dbReference>
<evidence type="ECO:0000313" key="3">
    <source>
        <dbReference type="Proteomes" id="UP000242367"/>
    </source>
</evidence>
<dbReference type="InterPro" id="IPR010982">
    <property type="entry name" value="Lambda_DNA-bd_dom_sf"/>
</dbReference>
<name>A0A2P4UCI9_9ACTN</name>
<gene>
    <name evidence="2" type="ORF">BTM25_49670</name>
</gene>
<dbReference type="Proteomes" id="UP000242367">
    <property type="component" value="Unassembled WGS sequence"/>
</dbReference>
<dbReference type="EMBL" id="MTBP01000004">
    <property type="protein sequence ID" value="POM22763.1"/>
    <property type="molecule type" value="Genomic_DNA"/>
</dbReference>
<evidence type="ECO:0000259" key="1">
    <source>
        <dbReference type="PROSITE" id="PS50943"/>
    </source>
</evidence>
<dbReference type="Gene3D" id="1.10.260.40">
    <property type="entry name" value="lambda repressor-like DNA-binding domains"/>
    <property type="match status" value="1"/>
</dbReference>
<accession>A0A2P4UCI9</accession>
<dbReference type="Pfam" id="PF13560">
    <property type="entry name" value="HTH_31"/>
    <property type="match status" value="1"/>
</dbReference>
<keyword evidence="3" id="KW-1185">Reference proteome</keyword>
<comment type="caution">
    <text evidence="2">The sequence shown here is derived from an EMBL/GenBank/DDBJ whole genome shotgun (WGS) entry which is preliminary data.</text>
</comment>
<dbReference type="PROSITE" id="PS50943">
    <property type="entry name" value="HTH_CROC1"/>
    <property type="match status" value="1"/>
</dbReference>
<reference evidence="2 3" key="1">
    <citation type="journal article" date="2017" name="Chemistry">
        <title>Isolation, Biosynthesis and Chemical Modifications of Rubterolones A-F: Rare Tropolone Alkaloids from Actinomadura sp. 5-2.</title>
        <authorList>
            <person name="Guo H."/>
            <person name="Benndorf R."/>
            <person name="Leichnitz D."/>
            <person name="Klassen J.L."/>
            <person name="Vollmers J."/>
            <person name="Gorls H."/>
            <person name="Steinacker M."/>
            <person name="Weigel C."/>
            <person name="Dahse H.M."/>
            <person name="Kaster A.K."/>
            <person name="de Beer Z.W."/>
            <person name="Poulsen M."/>
            <person name="Beemelmanns C."/>
        </authorList>
    </citation>
    <scope>NUCLEOTIDE SEQUENCE [LARGE SCALE GENOMIC DNA]</scope>
    <source>
        <strain evidence="2 3">5-2</strain>
    </source>
</reference>
<dbReference type="AlphaFoldDB" id="A0A2P4UCI9"/>
<dbReference type="GO" id="GO:0003677">
    <property type="term" value="F:DNA binding"/>
    <property type="evidence" value="ECO:0007669"/>
    <property type="project" value="InterPro"/>
</dbReference>
<evidence type="ECO:0000313" key="2">
    <source>
        <dbReference type="EMBL" id="POM22763.1"/>
    </source>
</evidence>
<dbReference type="Pfam" id="PF19054">
    <property type="entry name" value="DUF5753"/>
    <property type="match status" value="1"/>
</dbReference>